<proteinExistence type="predicted"/>
<dbReference type="Proteomes" id="UP000267027">
    <property type="component" value="Unassembled WGS sequence"/>
</dbReference>
<keyword evidence="2" id="KW-1185">Reference proteome</keyword>
<sequence length="101" mass="10917">MDTQIGNNTADMGPVMEPILVDKASILVYMEGTPTSEPQPAPPPASPGAPYSVFLGLYSASVGPFQGLWQELQTEHCKLFCKGKLQAFVDSHKARILPFPI</sequence>
<reference evidence="3" key="1">
    <citation type="submission" date="2017-02" db="UniProtKB">
        <authorList>
            <consortium name="WormBaseParasite"/>
        </authorList>
    </citation>
    <scope>IDENTIFICATION</scope>
</reference>
<protein>
    <submittedName>
        <fullName evidence="3">Cauli_VI domain-containing protein</fullName>
    </submittedName>
</protein>
<organism evidence="3">
    <name type="scientific">Angiostrongylus costaricensis</name>
    <name type="common">Nematode worm</name>
    <dbReference type="NCBI Taxonomy" id="334426"/>
    <lineage>
        <taxon>Eukaryota</taxon>
        <taxon>Metazoa</taxon>
        <taxon>Ecdysozoa</taxon>
        <taxon>Nematoda</taxon>
        <taxon>Chromadorea</taxon>
        <taxon>Rhabditida</taxon>
        <taxon>Rhabditina</taxon>
        <taxon>Rhabditomorpha</taxon>
        <taxon>Strongyloidea</taxon>
        <taxon>Metastrongylidae</taxon>
        <taxon>Angiostrongylus</taxon>
    </lineage>
</organism>
<dbReference type="WBParaSite" id="ACOC_0000149101-mRNA-1">
    <property type="protein sequence ID" value="ACOC_0000149101-mRNA-1"/>
    <property type="gene ID" value="ACOC_0000149101"/>
</dbReference>
<reference evidence="1 2" key="2">
    <citation type="submission" date="2018-11" db="EMBL/GenBank/DDBJ databases">
        <authorList>
            <consortium name="Pathogen Informatics"/>
        </authorList>
    </citation>
    <scope>NUCLEOTIDE SEQUENCE [LARGE SCALE GENOMIC DNA]</scope>
    <source>
        <strain evidence="1 2">Costa Rica</strain>
    </source>
</reference>
<evidence type="ECO:0000313" key="3">
    <source>
        <dbReference type="WBParaSite" id="ACOC_0000149101-mRNA-1"/>
    </source>
</evidence>
<evidence type="ECO:0000313" key="2">
    <source>
        <dbReference type="Proteomes" id="UP000267027"/>
    </source>
</evidence>
<name>A0A0R3PCF4_ANGCS</name>
<gene>
    <name evidence="1" type="ORF">ACOC_LOCUS1492</name>
</gene>
<evidence type="ECO:0000313" key="1">
    <source>
        <dbReference type="EMBL" id="VDM53077.1"/>
    </source>
</evidence>
<dbReference type="EMBL" id="UYYA01000224">
    <property type="protein sequence ID" value="VDM53077.1"/>
    <property type="molecule type" value="Genomic_DNA"/>
</dbReference>
<accession>A0A0R3PCF4</accession>
<dbReference type="AlphaFoldDB" id="A0A0R3PCF4"/>